<name>A0A840IJH9_9ACTN</name>
<dbReference type="EMBL" id="JACHNU010000012">
    <property type="protein sequence ID" value="MBB4665182.1"/>
    <property type="molecule type" value="Genomic_DNA"/>
</dbReference>
<proteinExistence type="predicted"/>
<protein>
    <recommendedName>
        <fullName evidence="3">Nucleotidyltransferase family protein</fullName>
    </recommendedName>
</protein>
<comment type="caution">
    <text evidence="1">The sequence shown here is derived from an EMBL/GenBank/DDBJ whole genome shotgun (WGS) entry which is preliminary data.</text>
</comment>
<gene>
    <name evidence="1" type="ORF">BDZ31_004803</name>
</gene>
<keyword evidence="2" id="KW-1185">Reference proteome</keyword>
<dbReference type="Proteomes" id="UP000585272">
    <property type="component" value="Unassembled WGS sequence"/>
</dbReference>
<dbReference type="Pfam" id="PF14907">
    <property type="entry name" value="NTP_transf_5"/>
    <property type="match status" value="1"/>
</dbReference>
<organism evidence="1 2">
    <name type="scientific">Conexibacter arvalis</name>
    <dbReference type="NCBI Taxonomy" id="912552"/>
    <lineage>
        <taxon>Bacteria</taxon>
        <taxon>Bacillati</taxon>
        <taxon>Actinomycetota</taxon>
        <taxon>Thermoleophilia</taxon>
        <taxon>Solirubrobacterales</taxon>
        <taxon>Conexibacteraceae</taxon>
        <taxon>Conexibacter</taxon>
    </lineage>
</organism>
<dbReference type="SUPFAM" id="SSF81301">
    <property type="entry name" value="Nucleotidyltransferase"/>
    <property type="match status" value="1"/>
</dbReference>
<evidence type="ECO:0008006" key="3">
    <source>
        <dbReference type="Google" id="ProtNLM"/>
    </source>
</evidence>
<sequence>MEARSFDGIVEALRAAVPVLHGAEIPFLLGGSMAVWAYGGPEPINDLDLMVRPQDAERAQQALVDAGFRAEDPPEEWLLKAWHDDVLVDLIFGPRGVPIDDAVIARGNERSIAAIRLRVMALEDVLTSKLLALDEHQLDMAYLLQLVRAVREQVDWDEVRRRTGDWPYAAAFLTLVDRLGISDAGAPSDFRARREPANG</sequence>
<accession>A0A840IJH9</accession>
<evidence type="ECO:0000313" key="1">
    <source>
        <dbReference type="EMBL" id="MBB4665182.1"/>
    </source>
</evidence>
<reference evidence="1 2" key="1">
    <citation type="submission" date="2020-08" db="EMBL/GenBank/DDBJ databases">
        <title>Genomic Encyclopedia of Archaeal and Bacterial Type Strains, Phase II (KMG-II): from individual species to whole genera.</title>
        <authorList>
            <person name="Goeker M."/>
        </authorList>
    </citation>
    <scope>NUCLEOTIDE SEQUENCE [LARGE SCALE GENOMIC DNA]</scope>
    <source>
        <strain evidence="1 2">DSM 23288</strain>
    </source>
</reference>
<evidence type="ECO:0000313" key="2">
    <source>
        <dbReference type="Proteomes" id="UP000585272"/>
    </source>
</evidence>
<dbReference type="AlphaFoldDB" id="A0A840IJH9"/>
<dbReference type="InterPro" id="IPR039498">
    <property type="entry name" value="NTP_transf_5"/>
</dbReference>
<dbReference type="Gene3D" id="3.30.460.40">
    <property type="match status" value="1"/>
</dbReference>
<dbReference type="InterPro" id="IPR043519">
    <property type="entry name" value="NT_sf"/>
</dbReference>